<dbReference type="AlphaFoldDB" id="A0A9P5ZNP8"/>
<organism evidence="1 2">
    <name type="scientific">Pleurotus eryngii</name>
    <name type="common">Boletus of the steppes</name>
    <dbReference type="NCBI Taxonomy" id="5323"/>
    <lineage>
        <taxon>Eukaryota</taxon>
        <taxon>Fungi</taxon>
        <taxon>Dikarya</taxon>
        <taxon>Basidiomycota</taxon>
        <taxon>Agaricomycotina</taxon>
        <taxon>Agaricomycetes</taxon>
        <taxon>Agaricomycetidae</taxon>
        <taxon>Agaricales</taxon>
        <taxon>Pleurotineae</taxon>
        <taxon>Pleurotaceae</taxon>
        <taxon>Pleurotus</taxon>
    </lineage>
</organism>
<evidence type="ECO:0000313" key="2">
    <source>
        <dbReference type="Proteomes" id="UP000807025"/>
    </source>
</evidence>
<dbReference type="OrthoDB" id="3249298at2759"/>
<gene>
    <name evidence="1" type="ORF">BDN71DRAFT_1453371</name>
</gene>
<accession>A0A9P5ZNP8</accession>
<dbReference type="Gene3D" id="3.60.130.30">
    <property type="match status" value="1"/>
</dbReference>
<keyword evidence="2" id="KW-1185">Reference proteome</keyword>
<dbReference type="Proteomes" id="UP000807025">
    <property type="component" value="Unassembled WGS sequence"/>
</dbReference>
<reference evidence="1" key="1">
    <citation type="submission" date="2020-11" db="EMBL/GenBank/DDBJ databases">
        <authorList>
            <consortium name="DOE Joint Genome Institute"/>
            <person name="Ahrendt S."/>
            <person name="Riley R."/>
            <person name="Andreopoulos W."/>
            <person name="Labutti K."/>
            <person name="Pangilinan J."/>
            <person name="Ruiz-Duenas F.J."/>
            <person name="Barrasa J.M."/>
            <person name="Sanchez-Garcia M."/>
            <person name="Camarero S."/>
            <person name="Miyauchi S."/>
            <person name="Serrano A."/>
            <person name="Linde D."/>
            <person name="Babiker R."/>
            <person name="Drula E."/>
            <person name="Ayuso-Fernandez I."/>
            <person name="Pacheco R."/>
            <person name="Padilla G."/>
            <person name="Ferreira P."/>
            <person name="Barriuso J."/>
            <person name="Kellner H."/>
            <person name="Castanera R."/>
            <person name="Alfaro M."/>
            <person name="Ramirez L."/>
            <person name="Pisabarro A.G."/>
            <person name="Kuo A."/>
            <person name="Tritt A."/>
            <person name="Lipzen A."/>
            <person name="He G."/>
            <person name="Yan M."/>
            <person name="Ng V."/>
            <person name="Cullen D."/>
            <person name="Martin F."/>
            <person name="Rosso M.-N."/>
            <person name="Henrissat B."/>
            <person name="Hibbett D."/>
            <person name="Martinez A.T."/>
            <person name="Grigoriev I.V."/>
        </authorList>
    </citation>
    <scope>NUCLEOTIDE SEQUENCE</scope>
    <source>
        <strain evidence="1">ATCC 90797</strain>
    </source>
</reference>
<protein>
    <submittedName>
        <fullName evidence="1">Uncharacterized protein</fullName>
    </submittedName>
</protein>
<evidence type="ECO:0000313" key="1">
    <source>
        <dbReference type="EMBL" id="KAF9491164.1"/>
    </source>
</evidence>
<comment type="caution">
    <text evidence="1">The sequence shown here is derived from an EMBL/GenBank/DDBJ whole genome shotgun (WGS) entry which is preliminary data.</text>
</comment>
<sequence length="286" mass="32203">MTRSKRVRSDASKEAHWKKYISKSRAKVLKGLEANMDHQCIQFNGLATRLPSNANRLNCVIAHNFPELNARDLPPADPNHHLFIMEDTTGHPLTLQISNVITHTTTFHLENACRKLDALGPKIHHRETNQSETPTLLMMNQEPPVLDLITKILRILQEDVAPKLGALLKKHYPAQWERDELAAMPWLDFGGAFFTVAIKVGSSECWHIDWNDDRCGSIAWVVPIGEFTGGDFCSPQLLTHISICRGQVLEVQAWRLIHCGLKTTGVCHVFTLFTDGLILKHADKGK</sequence>
<proteinExistence type="predicted"/>
<name>A0A9P5ZNP8_PLEER</name>
<dbReference type="EMBL" id="MU154625">
    <property type="protein sequence ID" value="KAF9491164.1"/>
    <property type="molecule type" value="Genomic_DNA"/>
</dbReference>